<sequence length="736" mass="84789">MVPTKTFLFLLWFFSTLVAVYNGAAIPKHKQFEVNPEYIDSLFHRASTFTLFDAKAKQILEDLPPRDKNIYTTCQRQAKHVMDLARCVVKVLDERDKVVEKQKYGNQKRGAGSIVDNDDKVKAEKDACSAVEDDIDGNWFKKIFSTFYQHIMCFGKEKTNTEPSSRLKKLKVANSTKIKIQKLKSEKDKKHNYKSRLDIMKQKQFEKIKKKFARRRKREVSFRKVFNVSQRCDVPSNVIVLRDVRDYFDQMNDIIRYSYRTGKDNEKFLQKHDLNVTYQYHNSDGQTPYEQLRTSLQEIESFDDKGVVSVLSPKLFNILPEGPLDPESKRWLSPNMLSFQDEGMIPIPKLFKWSKSDDCETQRWIELLLDVTGGSRLLKGHVKKFGKHMTTVKDKLHPRIKRAQKIEEEMADIQSLTTDHQHEQMARYGYAAMTPEQLELAYGEHGVHPMNVNLEEEFKEQDFYLEKAIRMLAELTPDELMEMAQNEKFKQEDRTVDHGEYTTDHDSDNEAKNKDTMSKNQEEYTIKPEYFMDTTLIPDQHTRVKRFATTPAPNPRPSIFDMRFLNPFAFVARIKNPNFLGNYIISPFAFYLQLLSPYFLGMDIISPRTFIANILSPNVLILRVLSPTAFRLMLLSPLLLTGWVLVPEAFLAKVMAPKVLDGRVLAPESFSAIVLSPGAGVMRLGSPNAMNVLVLAPSFFTYGLFSGNRYVFQILSPGILGIDSHPILTPVGTTDG</sequence>
<feature type="region of interest" description="Disordered" evidence="1">
    <location>
        <begin position="499"/>
        <end position="520"/>
    </location>
</feature>
<evidence type="ECO:0000256" key="1">
    <source>
        <dbReference type="SAM" id="MobiDB-lite"/>
    </source>
</evidence>
<evidence type="ECO:0000313" key="3">
    <source>
        <dbReference type="EMBL" id="CAD5221359.1"/>
    </source>
</evidence>
<gene>
    <name evidence="3" type="ORF">BOKJ2_LOCUS9405</name>
</gene>
<organism evidence="3 4">
    <name type="scientific">Bursaphelenchus okinawaensis</name>
    <dbReference type="NCBI Taxonomy" id="465554"/>
    <lineage>
        <taxon>Eukaryota</taxon>
        <taxon>Metazoa</taxon>
        <taxon>Ecdysozoa</taxon>
        <taxon>Nematoda</taxon>
        <taxon>Chromadorea</taxon>
        <taxon>Rhabditida</taxon>
        <taxon>Tylenchina</taxon>
        <taxon>Tylenchomorpha</taxon>
        <taxon>Aphelenchoidea</taxon>
        <taxon>Aphelenchoididae</taxon>
        <taxon>Bursaphelenchus</taxon>
    </lineage>
</organism>
<feature type="signal peptide" evidence="2">
    <location>
        <begin position="1"/>
        <end position="19"/>
    </location>
</feature>
<proteinExistence type="predicted"/>
<dbReference type="EMBL" id="CAJFDH010000004">
    <property type="protein sequence ID" value="CAD5221359.1"/>
    <property type="molecule type" value="Genomic_DNA"/>
</dbReference>
<dbReference type="AlphaFoldDB" id="A0A811L2E1"/>
<feature type="chain" id="PRO_5035595241" evidence="2">
    <location>
        <begin position="20"/>
        <end position="736"/>
    </location>
</feature>
<dbReference type="Proteomes" id="UP000614601">
    <property type="component" value="Unassembled WGS sequence"/>
</dbReference>
<dbReference type="InterPro" id="IPR006954">
    <property type="entry name" value="Mlt-10-like"/>
</dbReference>
<keyword evidence="2" id="KW-0732">Signal</keyword>
<name>A0A811L2E1_9BILA</name>
<dbReference type="Proteomes" id="UP000783686">
    <property type="component" value="Unassembled WGS sequence"/>
</dbReference>
<dbReference type="PANTHER" id="PTHR21523:SF38">
    <property type="entry name" value="MLT-TEN (MLT-10) RELATED"/>
    <property type="match status" value="1"/>
</dbReference>
<accession>A0A811L2E1</accession>
<dbReference type="PANTHER" id="PTHR21523">
    <property type="match status" value="1"/>
</dbReference>
<dbReference type="Pfam" id="PF04870">
    <property type="entry name" value="Moulting_cycle"/>
    <property type="match status" value="1"/>
</dbReference>
<comment type="caution">
    <text evidence="3">The sequence shown here is derived from an EMBL/GenBank/DDBJ whole genome shotgun (WGS) entry which is preliminary data.</text>
</comment>
<dbReference type="EMBL" id="CAJFCW020000004">
    <property type="protein sequence ID" value="CAG9114971.1"/>
    <property type="molecule type" value="Genomic_DNA"/>
</dbReference>
<evidence type="ECO:0000313" key="4">
    <source>
        <dbReference type="Proteomes" id="UP000614601"/>
    </source>
</evidence>
<keyword evidence="4" id="KW-1185">Reference proteome</keyword>
<evidence type="ECO:0000256" key="2">
    <source>
        <dbReference type="SAM" id="SignalP"/>
    </source>
</evidence>
<dbReference type="OrthoDB" id="5857219at2759"/>
<protein>
    <submittedName>
        <fullName evidence="3">Uncharacterized protein</fullName>
    </submittedName>
</protein>
<reference evidence="3" key="1">
    <citation type="submission" date="2020-09" db="EMBL/GenBank/DDBJ databases">
        <authorList>
            <person name="Kikuchi T."/>
        </authorList>
    </citation>
    <scope>NUCLEOTIDE SEQUENCE</scope>
    <source>
        <strain evidence="3">SH1</strain>
    </source>
</reference>